<sequence length="52" mass="6118">MRQGAERMCMPAPTVDQFVEAVKETVLANKRWVTNIPDLKHVQFSNLIYMFY</sequence>
<comment type="cofactor">
    <cofactor evidence="1">
        <name>pyridoxal 5'-phosphate</name>
        <dbReference type="ChEBI" id="CHEBI:597326"/>
    </cofactor>
</comment>
<evidence type="ECO:0000256" key="1">
    <source>
        <dbReference type="ARBA" id="ARBA00001933"/>
    </source>
</evidence>
<dbReference type="GO" id="GO:0009507">
    <property type="term" value="C:chloroplast"/>
    <property type="evidence" value="ECO:0007669"/>
    <property type="project" value="TreeGrafter"/>
</dbReference>
<dbReference type="EMBL" id="JABEZW010000007">
    <property type="protein sequence ID" value="MBA0770320.1"/>
    <property type="molecule type" value="Genomic_DNA"/>
</dbReference>
<evidence type="ECO:0000256" key="3">
    <source>
        <dbReference type="ARBA" id="ARBA00022898"/>
    </source>
</evidence>
<dbReference type="GO" id="GO:0009081">
    <property type="term" value="P:branched-chain amino acid metabolic process"/>
    <property type="evidence" value="ECO:0007669"/>
    <property type="project" value="InterPro"/>
</dbReference>
<feature type="non-terminal residue" evidence="4">
    <location>
        <position position="52"/>
    </location>
</feature>
<dbReference type="AlphaFoldDB" id="A0A7J9EBC2"/>
<proteinExistence type="inferred from homology"/>
<keyword evidence="5" id="KW-1185">Reference proteome</keyword>
<protein>
    <submittedName>
        <fullName evidence="4">Uncharacterized protein</fullName>
    </submittedName>
</protein>
<evidence type="ECO:0000313" key="4">
    <source>
        <dbReference type="EMBL" id="MBA0770320.1"/>
    </source>
</evidence>
<comment type="similarity">
    <text evidence="2">Belongs to the class-IV pyridoxal-phosphate-dependent aminotransferase family.</text>
</comment>
<dbReference type="SUPFAM" id="SSF56752">
    <property type="entry name" value="D-aminoacid aminotransferase-like PLP-dependent enzymes"/>
    <property type="match status" value="1"/>
</dbReference>
<evidence type="ECO:0000313" key="5">
    <source>
        <dbReference type="Proteomes" id="UP000593568"/>
    </source>
</evidence>
<dbReference type="PANTHER" id="PTHR42825">
    <property type="entry name" value="AMINO ACID AMINOTRANSFERASE"/>
    <property type="match status" value="1"/>
</dbReference>
<comment type="caution">
    <text evidence="4">The sequence shown here is derived from an EMBL/GenBank/DDBJ whole genome shotgun (WGS) entry which is preliminary data.</text>
</comment>
<reference evidence="4 5" key="1">
    <citation type="journal article" date="2019" name="Genome Biol. Evol.">
        <title>Insights into the evolution of the New World diploid cottons (Gossypium, subgenus Houzingenia) based on genome sequencing.</title>
        <authorList>
            <person name="Grover C.E."/>
            <person name="Arick M.A. 2nd"/>
            <person name="Thrash A."/>
            <person name="Conover J.L."/>
            <person name="Sanders W.S."/>
            <person name="Peterson D.G."/>
            <person name="Frelichowski J.E."/>
            <person name="Scheffler J.A."/>
            <person name="Scheffler B.E."/>
            <person name="Wendel J.F."/>
        </authorList>
    </citation>
    <scope>NUCLEOTIDE SEQUENCE [LARGE SCALE GENOMIC DNA]</scope>
    <source>
        <strain evidence="4">8</strain>
        <tissue evidence="4">Leaf</tissue>
    </source>
</reference>
<keyword evidence="3" id="KW-0663">Pyridoxal phosphate</keyword>
<dbReference type="InterPro" id="IPR036038">
    <property type="entry name" value="Aminotransferase-like"/>
</dbReference>
<accession>A0A7J9EBC2</accession>
<organism evidence="4 5">
    <name type="scientific">Gossypium trilobum</name>
    <dbReference type="NCBI Taxonomy" id="34281"/>
    <lineage>
        <taxon>Eukaryota</taxon>
        <taxon>Viridiplantae</taxon>
        <taxon>Streptophyta</taxon>
        <taxon>Embryophyta</taxon>
        <taxon>Tracheophyta</taxon>
        <taxon>Spermatophyta</taxon>
        <taxon>Magnoliopsida</taxon>
        <taxon>eudicotyledons</taxon>
        <taxon>Gunneridae</taxon>
        <taxon>Pentapetalae</taxon>
        <taxon>rosids</taxon>
        <taxon>malvids</taxon>
        <taxon>Malvales</taxon>
        <taxon>Malvaceae</taxon>
        <taxon>Malvoideae</taxon>
        <taxon>Gossypium</taxon>
    </lineage>
</organism>
<dbReference type="InterPro" id="IPR005786">
    <property type="entry name" value="B_amino_transII"/>
</dbReference>
<gene>
    <name evidence="4" type="ORF">Gotri_018973</name>
</gene>
<evidence type="ECO:0000256" key="2">
    <source>
        <dbReference type="ARBA" id="ARBA00009320"/>
    </source>
</evidence>
<dbReference type="Gene3D" id="3.30.470.10">
    <property type="match status" value="1"/>
</dbReference>
<dbReference type="PANTHER" id="PTHR42825:SF2">
    <property type="entry name" value="BRANCHED-CHAIN-AMINO-ACID AMINOTRANSFERASE 3, CHLOROPLASTIC-RELATED"/>
    <property type="match status" value="1"/>
</dbReference>
<dbReference type="GO" id="GO:0004084">
    <property type="term" value="F:branched-chain-amino-acid transaminase activity"/>
    <property type="evidence" value="ECO:0007669"/>
    <property type="project" value="InterPro"/>
</dbReference>
<name>A0A7J9EBC2_9ROSI</name>
<dbReference type="Proteomes" id="UP000593568">
    <property type="component" value="Unassembled WGS sequence"/>
</dbReference>
<dbReference type="InterPro" id="IPR043131">
    <property type="entry name" value="BCAT-like_N"/>
</dbReference>